<keyword evidence="1" id="KW-0812">Transmembrane</keyword>
<evidence type="ECO:0000313" key="3">
    <source>
        <dbReference type="Proteomes" id="UP000243451"/>
    </source>
</evidence>
<dbReference type="Proteomes" id="UP000243451">
    <property type="component" value="Unassembled WGS sequence"/>
</dbReference>
<keyword evidence="1" id="KW-1133">Transmembrane helix</keyword>
<dbReference type="RefSeq" id="WP_104738966.1">
    <property type="nucleotide sequence ID" value="NZ_BMHR01000008.1"/>
</dbReference>
<accession>A0A2P4ET08</accession>
<comment type="caution">
    <text evidence="2">The sequence shown here is derived from an EMBL/GenBank/DDBJ whole genome shotgun (WGS) entry which is preliminary data.</text>
</comment>
<keyword evidence="1" id="KW-0472">Membrane</keyword>
<reference evidence="2 3" key="1">
    <citation type="submission" date="2018-01" db="EMBL/GenBank/DDBJ databases">
        <title>Draft genome of the type strain Pseudomonas oceani DSM 100277 isolated from the deep water in Okinawa trough, northwestern Pacific Ocean.</title>
        <authorList>
            <person name="Gomila M."/>
            <person name="Mulet M."/>
            <person name="Garcia-Valdes E."/>
            <person name="Lalucat J."/>
        </authorList>
    </citation>
    <scope>NUCLEOTIDE SEQUENCE [LARGE SCALE GENOMIC DNA]</scope>
    <source>
        <strain evidence="2 3">DSM 100277</strain>
    </source>
</reference>
<keyword evidence="3" id="KW-1185">Reference proteome</keyword>
<dbReference type="OrthoDB" id="6078555at2"/>
<organism evidence="2 3">
    <name type="scientific">Halopseudomonas oceani</name>
    <dbReference type="NCBI Taxonomy" id="1708783"/>
    <lineage>
        <taxon>Bacteria</taxon>
        <taxon>Pseudomonadati</taxon>
        <taxon>Pseudomonadota</taxon>
        <taxon>Gammaproteobacteria</taxon>
        <taxon>Pseudomonadales</taxon>
        <taxon>Pseudomonadaceae</taxon>
        <taxon>Halopseudomonas</taxon>
    </lineage>
</organism>
<evidence type="ECO:0000313" key="2">
    <source>
        <dbReference type="EMBL" id="POB02420.1"/>
    </source>
</evidence>
<feature type="transmembrane region" description="Helical" evidence="1">
    <location>
        <begin position="46"/>
        <end position="66"/>
    </location>
</feature>
<sequence length="70" mass="7234">MNFLACEGAWSVAAGSISCDGTLVTITSQEIADEVNAASALTLEEAGVLIDAAMLLFVAVFGFLVLKKLL</sequence>
<evidence type="ECO:0000256" key="1">
    <source>
        <dbReference type="SAM" id="Phobius"/>
    </source>
</evidence>
<dbReference type="EMBL" id="PPSK01000013">
    <property type="protein sequence ID" value="POB02420.1"/>
    <property type="molecule type" value="Genomic_DNA"/>
</dbReference>
<dbReference type="AlphaFoldDB" id="A0A2P4ET08"/>
<proteinExistence type="predicted"/>
<protein>
    <submittedName>
        <fullName evidence="2">Uncharacterized protein</fullName>
    </submittedName>
</protein>
<gene>
    <name evidence="2" type="ORF">C1949_13315</name>
</gene>
<name>A0A2P4ET08_9GAMM</name>